<evidence type="ECO:0000313" key="2">
    <source>
        <dbReference type="Proteomes" id="UP000287872"/>
    </source>
</evidence>
<dbReference type="EMBL" id="BHYK01000023">
    <property type="protein sequence ID" value="GCD11908.1"/>
    <property type="molecule type" value="Genomic_DNA"/>
</dbReference>
<name>A0A401UQZ1_9CLOT</name>
<accession>A0A401UQZ1</accession>
<evidence type="ECO:0000313" key="1">
    <source>
        <dbReference type="EMBL" id="GCD11908.1"/>
    </source>
</evidence>
<reference evidence="1 2" key="1">
    <citation type="submission" date="2018-11" db="EMBL/GenBank/DDBJ databases">
        <title>Genome sequencing and assembly of Clostridium tagluense strain A121.</title>
        <authorList>
            <person name="Murakami T."/>
            <person name="Segawa T."/>
            <person name="Shcherbakova V.A."/>
            <person name="Mori H."/>
            <person name="Yoshimura Y."/>
        </authorList>
    </citation>
    <scope>NUCLEOTIDE SEQUENCE [LARGE SCALE GENOMIC DNA]</scope>
    <source>
        <strain evidence="1 2">A121</strain>
    </source>
</reference>
<comment type="caution">
    <text evidence="1">The sequence shown here is derived from an EMBL/GenBank/DDBJ whole genome shotgun (WGS) entry which is preliminary data.</text>
</comment>
<gene>
    <name evidence="1" type="ORF">Ctaglu_35310</name>
</gene>
<keyword evidence="2" id="KW-1185">Reference proteome</keyword>
<proteinExistence type="predicted"/>
<dbReference type="Proteomes" id="UP000287872">
    <property type="component" value="Unassembled WGS sequence"/>
</dbReference>
<organism evidence="1 2">
    <name type="scientific">Clostridium tagluense</name>
    <dbReference type="NCBI Taxonomy" id="360422"/>
    <lineage>
        <taxon>Bacteria</taxon>
        <taxon>Bacillati</taxon>
        <taxon>Bacillota</taxon>
        <taxon>Clostridia</taxon>
        <taxon>Eubacteriales</taxon>
        <taxon>Clostridiaceae</taxon>
        <taxon>Clostridium</taxon>
    </lineage>
</organism>
<dbReference type="AlphaFoldDB" id="A0A401UQZ1"/>
<sequence length="66" mass="7676">MYRHNNNTAGSTIFNIKLADKLCRAFVIKKFVSRNKPVDKSNIVNNISVTFSKYKMKNLYFIFPSV</sequence>
<protein>
    <submittedName>
        <fullName evidence="1">Uncharacterized protein</fullName>
    </submittedName>
</protein>